<keyword evidence="3" id="KW-1185">Reference proteome</keyword>
<keyword evidence="1" id="KW-1133">Transmembrane helix</keyword>
<keyword evidence="1" id="KW-0472">Membrane</keyword>
<evidence type="ECO:0000313" key="3">
    <source>
        <dbReference type="Proteomes" id="UP001519654"/>
    </source>
</evidence>
<dbReference type="RefSeq" id="WP_215788500.1">
    <property type="nucleotide sequence ID" value="NZ_JAHKKG010000005.1"/>
</dbReference>
<dbReference type="EMBL" id="JAHKKG010000005">
    <property type="protein sequence ID" value="MBU2665285.1"/>
    <property type="molecule type" value="Genomic_DNA"/>
</dbReference>
<dbReference type="Proteomes" id="UP001519654">
    <property type="component" value="Unassembled WGS sequence"/>
</dbReference>
<gene>
    <name evidence="2" type="ORF">KOI35_17410</name>
</gene>
<feature type="transmembrane region" description="Helical" evidence="1">
    <location>
        <begin position="65"/>
        <end position="87"/>
    </location>
</feature>
<protein>
    <submittedName>
        <fullName evidence="2">Uncharacterized protein</fullName>
    </submittedName>
</protein>
<comment type="caution">
    <text evidence="2">The sequence shown here is derived from an EMBL/GenBank/DDBJ whole genome shotgun (WGS) entry which is preliminary data.</text>
</comment>
<evidence type="ECO:0000256" key="1">
    <source>
        <dbReference type="SAM" id="Phobius"/>
    </source>
</evidence>
<name>A0ABS5YPC8_9ACTN</name>
<evidence type="ECO:0000313" key="2">
    <source>
        <dbReference type="EMBL" id="MBU2665285.1"/>
    </source>
</evidence>
<proteinExistence type="predicted"/>
<organism evidence="2 3">
    <name type="scientific">Paractinoplanes bogorensis</name>
    <dbReference type="NCBI Taxonomy" id="1610840"/>
    <lineage>
        <taxon>Bacteria</taxon>
        <taxon>Bacillati</taxon>
        <taxon>Actinomycetota</taxon>
        <taxon>Actinomycetes</taxon>
        <taxon>Micromonosporales</taxon>
        <taxon>Micromonosporaceae</taxon>
        <taxon>Paractinoplanes</taxon>
    </lineage>
</organism>
<keyword evidence="1" id="KW-0812">Transmembrane</keyword>
<sequence>MIMRATLVGHSRDGIRITGLRQPIILICAPMNRATLPGRSAPVAELFHGRRHWHTRPAGQARDPWPYILVGIGVVLGLAALIFEGIIGPASAV</sequence>
<reference evidence="2 3" key="1">
    <citation type="submission" date="2021-06" db="EMBL/GenBank/DDBJ databases">
        <title>Actinoplanes lichenicola sp. nov., and Actinoplanes ovalisporus sp. nov., isolated from lichen in Thailand.</title>
        <authorList>
            <person name="Saeng-In P."/>
            <person name="Kanchanasin P."/>
            <person name="Yuki M."/>
            <person name="Kudo T."/>
            <person name="Ohkuma M."/>
            <person name="Phongsopitanun W."/>
            <person name="Tanasupawat S."/>
        </authorList>
    </citation>
    <scope>NUCLEOTIDE SEQUENCE [LARGE SCALE GENOMIC DNA]</scope>
    <source>
        <strain evidence="2 3">NBRC 110975</strain>
    </source>
</reference>
<accession>A0ABS5YPC8</accession>